<keyword evidence="1" id="KW-0597">Phosphoprotein</keyword>
<accession>A0A2A3Z3X7</accession>
<evidence type="ECO:0000256" key="5">
    <source>
        <dbReference type="ARBA" id="ARBA00022801"/>
    </source>
</evidence>
<protein>
    <submittedName>
        <fullName evidence="6">DUF86 domain-containing protein</fullName>
    </submittedName>
</protein>
<keyword evidence="5" id="KW-0378">Hydrolase</keyword>
<gene>
    <name evidence="6" type="ORF">CIK64_12345</name>
</gene>
<evidence type="ECO:0000313" key="7">
    <source>
        <dbReference type="Proteomes" id="UP000217564"/>
    </source>
</evidence>
<organism evidence="6 7">
    <name type="scientific">Brevibacterium aurantiacum</name>
    <dbReference type="NCBI Taxonomy" id="273384"/>
    <lineage>
        <taxon>Bacteria</taxon>
        <taxon>Bacillati</taxon>
        <taxon>Actinomycetota</taxon>
        <taxon>Actinomycetes</taxon>
        <taxon>Micrococcales</taxon>
        <taxon>Brevibacteriaceae</taxon>
        <taxon>Brevibacterium</taxon>
    </lineage>
</organism>
<evidence type="ECO:0000256" key="1">
    <source>
        <dbReference type="ARBA" id="ARBA00022553"/>
    </source>
</evidence>
<proteinExistence type="predicted"/>
<dbReference type="Proteomes" id="UP000217564">
    <property type="component" value="Unassembled WGS sequence"/>
</dbReference>
<dbReference type="InterPro" id="IPR008201">
    <property type="entry name" value="HepT-like"/>
</dbReference>
<dbReference type="GO" id="GO:0110001">
    <property type="term" value="C:toxin-antitoxin complex"/>
    <property type="evidence" value="ECO:0007669"/>
    <property type="project" value="InterPro"/>
</dbReference>
<dbReference type="InterPro" id="IPR051813">
    <property type="entry name" value="HepT_RNase_toxin"/>
</dbReference>
<dbReference type="GO" id="GO:0016787">
    <property type="term" value="F:hydrolase activity"/>
    <property type="evidence" value="ECO:0007669"/>
    <property type="project" value="UniProtKB-KW"/>
</dbReference>
<evidence type="ECO:0000256" key="4">
    <source>
        <dbReference type="ARBA" id="ARBA00022741"/>
    </source>
</evidence>
<evidence type="ECO:0000256" key="3">
    <source>
        <dbReference type="ARBA" id="ARBA00022722"/>
    </source>
</evidence>
<dbReference type="EMBL" id="NRGP01000017">
    <property type="protein sequence ID" value="PCC46075.1"/>
    <property type="molecule type" value="Genomic_DNA"/>
</dbReference>
<dbReference type="RefSeq" id="WP_009884107.1">
    <property type="nucleotide sequence ID" value="NZ_AAGP01000027.1"/>
</dbReference>
<dbReference type="Pfam" id="PF01934">
    <property type="entry name" value="HepT-like"/>
    <property type="match status" value="1"/>
</dbReference>
<sequence length="111" mass="12560">MTRDPKLRLLDMLSACEAITSYLQRVGSDEDMMFDAIRVRLIEIGEAAKDVPQSVFAGEPSIPWAEIIRMRDSLAHRYFDTSRTIVWVTARNDIPELEAAVRRIVAGLGRP</sequence>
<dbReference type="GO" id="GO:0004540">
    <property type="term" value="F:RNA nuclease activity"/>
    <property type="evidence" value="ECO:0007669"/>
    <property type="project" value="InterPro"/>
</dbReference>
<dbReference type="AlphaFoldDB" id="A0A2A3Z3X7"/>
<dbReference type="PANTHER" id="PTHR34139">
    <property type="entry name" value="UPF0331 PROTEIN MJ0127"/>
    <property type="match status" value="1"/>
</dbReference>
<name>A0A2A3Z3X7_BREAU</name>
<keyword evidence="2" id="KW-1277">Toxin-antitoxin system</keyword>
<reference evidence="6 7" key="1">
    <citation type="journal article" date="2017" name="Elife">
        <title>Extensive horizontal gene transfer in cheese-associated bacteria.</title>
        <authorList>
            <person name="Bonham K.S."/>
            <person name="Wolfe B.E."/>
            <person name="Dutton R.J."/>
        </authorList>
    </citation>
    <scope>NUCLEOTIDE SEQUENCE [LARGE SCALE GENOMIC DNA]</scope>
    <source>
        <strain evidence="6 7">947_7</strain>
    </source>
</reference>
<keyword evidence="3" id="KW-0540">Nuclease</keyword>
<evidence type="ECO:0000256" key="2">
    <source>
        <dbReference type="ARBA" id="ARBA00022649"/>
    </source>
</evidence>
<comment type="caution">
    <text evidence="6">The sequence shown here is derived from an EMBL/GenBank/DDBJ whole genome shotgun (WGS) entry which is preliminary data.</text>
</comment>
<keyword evidence="4" id="KW-0547">Nucleotide-binding</keyword>
<dbReference type="PANTHER" id="PTHR34139:SF1">
    <property type="entry name" value="RNASE MJ1380-RELATED"/>
    <property type="match status" value="1"/>
</dbReference>
<evidence type="ECO:0000313" key="6">
    <source>
        <dbReference type="EMBL" id="PCC46075.1"/>
    </source>
</evidence>
<dbReference type="GO" id="GO:0000166">
    <property type="term" value="F:nucleotide binding"/>
    <property type="evidence" value="ECO:0007669"/>
    <property type="project" value="UniProtKB-KW"/>
</dbReference>